<protein>
    <submittedName>
        <fullName evidence="2">Unnamed protein product</fullName>
    </submittedName>
</protein>
<feature type="region of interest" description="Disordered" evidence="1">
    <location>
        <begin position="1"/>
        <end position="20"/>
    </location>
</feature>
<organism evidence="2 3">
    <name type="scientific">Phytophthora fragariaefolia</name>
    <dbReference type="NCBI Taxonomy" id="1490495"/>
    <lineage>
        <taxon>Eukaryota</taxon>
        <taxon>Sar</taxon>
        <taxon>Stramenopiles</taxon>
        <taxon>Oomycota</taxon>
        <taxon>Peronosporomycetes</taxon>
        <taxon>Peronosporales</taxon>
        <taxon>Peronosporaceae</taxon>
        <taxon>Phytophthora</taxon>
    </lineage>
</organism>
<sequence>MSFPIPQFTSSREHPRPFVSWNDAPPCHRAGVDSYPSLSGGQPNLDAVLQLGTVNVYSMDHHDTEHSRHLKCEKTEAVASNAIDPTDLDSKQIPTCARELEAKFGDLAAFSTTSAAMDLATFLSDYGNDASTTVYGVGYGSLWVERLMHLNPPEVTGYVFDGPTTISGGCS</sequence>
<dbReference type="EMBL" id="BSXT01018935">
    <property type="protein sequence ID" value="GMG16429.1"/>
    <property type="molecule type" value="Genomic_DNA"/>
</dbReference>
<reference evidence="2" key="1">
    <citation type="submission" date="2023-04" db="EMBL/GenBank/DDBJ databases">
        <title>Phytophthora fragariaefolia NBRC 109709.</title>
        <authorList>
            <person name="Ichikawa N."/>
            <person name="Sato H."/>
            <person name="Tonouchi N."/>
        </authorList>
    </citation>
    <scope>NUCLEOTIDE SEQUENCE</scope>
    <source>
        <strain evidence="2">NBRC 109709</strain>
    </source>
</reference>
<evidence type="ECO:0000313" key="3">
    <source>
        <dbReference type="Proteomes" id="UP001165121"/>
    </source>
</evidence>
<evidence type="ECO:0000313" key="2">
    <source>
        <dbReference type="EMBL" id="GMG16429.1"/>
    </source>
</evidence>
<accession>A0A9W6YIN3</accession>
<proteinExistence type="predicted"/>
<dbReference type="AlphaFoldDB" id="A0A9W6YIN3"/>
<evidence type="ECO:0000256" key="1">
    <source>
        <dbReference type="SAM" id="MobiDB-lite"/>
    </source>
</evidence>
<dbReference type="OrthoDB" id="123000at2759"/>
<gene>
    <name evidence="2" type="ORF">Pfra01_002976100</name>
</gene>
<comment type="caution">
    <text evidence="2">The sequence shown here is derived from an EMBL/GenBank/DDBJ whole genome shotgun (WGS) entry which is preliminary data.</text>
</comment>
<name>A0A9W6YIN3_9STRA</name>
<keyword evidence="3" id="KW-1185">Reference proteome</keyword>
<dbReference type="Proteomes" id="UP001165121">
    <property type="component" value="Unassembled WGS sequence"/>
</dbReference>